<dbReference type="NCBIfam" id="TIGR00254">
    <property type="entry name" value="GGDEF"/>
    <property type="match status" value="1"/>
</dbReference>
<sequence length="582" mass="61662">MNDLAIDRLQRVLSCGWTGPAPDSGHATLVGAPAAIWTDCPLSLNVKGTIVWAGPATREVLGWSPEDLAGSHFSVLTSRLGRDFLEAHLALILGGGGVTSLVDVGVKRDGRTFKAAITLEALRTGRGDVTGATVVLRDVTAAHRQRRTRELGRQAGQAVVVADADFTVHHATEAVSRMLGYAPGEALGGTAEQLIHPADHAAVTAMVERLRADPGSTERLVARLRDKQERWRWVEGTVTNRLADPEVRGLVADLRDVTEQVRSRDALRLSGALHQAMVETAEAGIAVVAPDGSTRYANSSLAGLLGLSLEQLYATPTAALLGTAPDGTTTPRRDEVVHAHPDGSDRLLEVTRSPLDLGEDVGSGAVGSGSLLTVVDVTEVRREERALRRRALYDPLTGLPNRYLFLDRLEMAAARQARTEGAGTAVLFLDLDRFKPVNDGHGHHVGDALLQAVAARLAGAVRATDTVARHGGDEFVIICEDIDEAAARSVASRIQAAFDTPIRLGQDHFPVSISVGVALSPPYAIDELVRQADAAMYHAKQQGGGRSAVAHQDGAVVVHPQDAPVPAVAQPPLPREGEPPTS</sequence>
<dbReference type="Proteomes" id="UP001501771">
    <property type="component" value="Unassembled WGS sequence"/>
</dbReference>
<keyword evidence="5" id="KW-1185">Reference proteome</keyword>
<organism evidence="4 5">
    <name type="scientific">Nocardioides koreensis</name>
    <dbReference type="NCBI Taxonomy" id="433651"/>
    <lineage>
        <taxon>Bacteria</taxon>
        <taxon>Bacillati</taxon>
        <taxon>Actinomycetota</taxon>
        <taxon>Actinomycetes</taxon>
        <taxon>Propionibacteriales</taxon>
        <taxon>Nocardioidaceae</taxon>
        <taxon>Nocardioides</taxon>
    </lineage>
</organism>
<dbReference type="SMART" id="SM00091">
    <property type="entry name" value="PAS"/>
    <property type="match status" value="3"/>
</dbReference>
<dbReference type="InterPro" id="IPR013767">
    <property type="entry name" value="PAS_fold"/>
</dbReference>
<dbReference type="PANTHER" id="PTHR44757:SF2">
    <property type="entry name" value="BIOFILM ARCHITECTURE MAINTENANCE PROTEIN MBAA"/>
    <property type="match status" value="1"/>
</dbReference>
<dbReference type="Gene3D" id="3.30.70.270">
    <property type="match status" value="1"/>
</dbReference>
<dbReference type="CDD" id="cd00130">
    <property type="entry name" value="PAS"/>
    <property type="match status" value="2"/>
</dbReference>
<dbReference type="InterPro" id="IPR013655">
    <property type="entry name" value="PAS_fold_3"/>
</dbReference>
<gene>
    <name evidence="4" type="ORF">GCM10009844_12660</name>
</gene>
<dbReference type="SMART" id="SM00267">
    <property type="entry name" value="GGDEF"/>
    <property type="match status" value="1"/>
</dbReference>
<name>A0ABP5L526_9ACTN</name>
<evidence type="ECO:0000259" key="3">
    <source>
        <dbReference type="PROSITE" id="PS50887"/>
    </source>
</evidence>
<dbReference type="Pfam" id="PF00989">
    <property type="entry name" value="PAS"/>
    <property type="match status" value="1"/>
</dbReference>
<dbReference type="SUPFAM" id="SSF55073">
    <property type="entry name" value="Nucleotide cyclase"/>
    <property type="match status" value="1"/>
</dbReference>
<dbReference type="SUPFAM" id="SSF55785">
    <property type="entry name" value="PYP-like sensor domain (PAS domain)"/>
    <property type="match status" value="3"/>
</dbReference>
<evidence type="ECO:0000256" key="1">
    <source>
        <dbReference type="SAM" id="MobiDB-lite"/>
    </source>
</evidence>
<evidence type="ECO:0000259" key="2">
    <source>
        <dbReference type="PROSITE" id="PS50112"/>
    </source>
</evidence>
<dbReference type="InterPro" id="IPR001610">
    <property type="entry name" value="PAC"/>
</dbReference>
<dbReference type="InterPro" id="IPR000160">
    <property type="entry name" value="GGDEF_dom"/>
</dbReference>
<dbReference type="PROSITE" id="PS50112">
    <property type="entry name" value="PAS"/>
    <property type="match status" value="3"/>
</dbReference>
<feature type="region of interest" description="Disordered" evidence="1">
    <location>
        <begin position="562"/>
        <end position="582"/>
    </location>
</feature>
<dbReference type="Gene3D" id="3.30.450.20">
    <property type="entry name" value="PAS domain"/>
    <property type="match status" value="3"/>
</dbReference>
<protein>
    <recommendedName>
        <fullName evidence="6">Diguanylate cyclase</fullName>
    </recommendedName>
</protein>
<accession>A0ABP5L526</accession>
<dbReference type="InterPro" id="IPR043128">
    <property type="entry name" value="Rev_trsase/Diguanyl_cyclase"/>
</dbReference>
<evidence type="ECO:0000313" key="5">
    <source>
        <dbReference type="Proteomes" id="UP001501771"/>
    </source>
</evidence>
<dbReference type="Pfam" id="PF00990">
    <property type="entry name" value="GGDEF"/>
    <property type="match status" value="1"/>
</dbReference>
<dbReference type="InterPro" id="IPR029787">
    <property type="entry name" value="Nucleotide_cyclase"/>
</dbReference>
<evidence type="ECO:0008006" key="6">
    <source>
        <dbReference type="Google" id="ProtNLM"/>
    </source>
</evidence>
<comment type="caution">
    <text evidence="4">The sequence shown here is derived from an EMBL/GenBank/DDBJ whole genome shotgun (WGS) entry which is preliminary data.</text>
</comment>
<feature type="domain" description="PAS" evidence="2">
    <location>
        <begin position="270"/>
        <end position="312"/>
    </location>
</feature>
<dbReference type="CDD" id="cd01949">
    <property type="entry name" value="GGDEF"/>
    <property type="match status" value="1"/>
</dbReference>
<dbReference type="InterPro" id="IPR035965">
    <property type="entry name" value="PAS-like_dom_sf"/>
</dbReference>
<feature type="domain" description="PAS" evidence="2">
    <location>
        <begin position="42"/>
        <end position="70"/>
    </location>
</feature>
<dbReference type="SMART" id="SM00086">
    <property type="entry name" value="PAC"/>
    <property type="match status" value="2"/>
</dbReference>
<feature type="domain" description="GGDEF" evidence="3">
    <location>
        <begin position="422"/>
        <end position="552"/>
    </location>
</feature>
<dbReference type="NCBIfam" id="TIGR00229">
    <property type="entry name" value="sensory_box"/>
    <property type="match status" value="2"/>
</dbReference>
<dbReference type="EMBL" id="BAAAQR010000003">
    <property type="protein sequence ID" value="GAA2141925.1"/>
    <property type="molecule type" value="Genomic_DNA"/>
</dbReference>
<dbReference type="InterPro" id="IPR000014">
    <property type="entry name" value="PAS"/>
</dbReference>
<dbReference type="InterPro" id="IPR052155">
    <property type="entry name" value="Biofilm_reg_signaling"/>
</dbReference>
<reference evidence="5" key="1">
    <citation type="journal article" date="2019" name="Int. J. Syst. Evol. Microbiol.">
        <title>The Global Catalogue of Microorganisms (GCM) 10K type strain sequencing project: providing services to taxonomists for standard genome sequencing and annotation.</title>
        <authorList>
            <consortium name="The Broad Institute Genomics Platform"/>
            <consortium name="The Broad Institute Genome Sequencing Center for Infectious Disease"/>
            <person name="Wu L."/>
            <person name="Ma J."/>
        </authorList>
    </citation>
    <scope>NUCLEOTIDE SEQUENCE [LARGE SCALE GENOMIC DNA]</scope>
    <source>
        <strain evidence="5">JCM 16022</strain>
    </source>
</reference>
<dbReference type="Pfam" id="PF08447">
    <property type="entry name" value="PAS_3"/>
    <property type="match status" value="1"/>
</dbReference>
<feature type="domain" description="PAS" evidence="2">
    <location>
        <begin position="144"/>
        <end position="214"/>
    </location>
</feature>
<dbReference type="PROSITE" id="PS50887">
    <property type="entry name" value="GGDEF"/>
    <property type="match status" value="1"/>
</dbReference>
<dbReference type="RefSeq" id="WP_344149230.1">
    <property type="nucleotide sequence ID" value="NZ_BAAAQR010000003.1"/>
</dbReference>
<evidence type="ECO:0000313" key="4">
    <source>
        <dbReference type="EMBL" id="GAA2141925.1"/>
    </source>
</evidence>
<proteinExistence type="predicted"/>
<dbReference type="PANTHER" id="PTHR44757">
    <property type="entry name" value="DIGUANYLATE CYCLASE DGCP"/>
    <property type="match status" value="1"/>
</dbReference>